<dbReference type="InterPro" id="IPR036770">
    <property type="entry name" value="Ankyrin_rpt-contain_sf"/>
</dbReference>
<dbReference type="PANTHER" id="PTHR24198">
    <property type="entry name" value="ANKYRIN REPEAT AND PROTEIN KINASE DOMAIN-CONTAINING PROTEIN"/>
    <property type="match status" value="1"/>
</dbReference>
<evidence type="ECO:0000256" key="3">
    <source>
        <dbReference type="PROSITE-ProRule" id="PRU00023"/>
    </source>
</evidence>
<evidence type="ECO:0000256" key="2">
    <source>
        <dbReference type="ARBA" id="ARBA00023043"/>
    </source>
</evidence>
<reference evidence="5" key="1">
    <citation type="journal article" date="2021" name="Nat. Commun.">
        <title>Genetic determinants of endophytism in the Arabidopsis root mycobiome.</title>
        <authorList>
            <person name="Mesny F."/>
            <person name="Miyauchi S."/>
            <person name="Thiergart T."/>
            <person name="Pickel B."/>
            <person name="Atanasova L."/>
            <person name="Karlsson M."/>
            <person name="Huettel B."/>
            <person name="Barry K.W."/>
            <person name="Haridas S."/>
            <person name="Chen C."/>
            <person name="Bauer D."/>
            <person name="Andreopoulos W."/>
            <person name="Pangilinan J."/>
            <person name="LaButti K."/>
            <person name="Riley R."/>
            <person name="Lipzen A."/>
            <person name="Clum A."/>
            <person name="Drula E."/>
            <person name="Henrissat B."/>
            <person name="Kohler A."/>
            <person name="Grigoriev I.V."/>
            <person name="Martin F.M."/>
            <person name="Hacquard S."/>
        </authorList>
    </citation>
    <scope>NUCLEOTIDE SEQUENCE</scope>
    <source>
        <strain evidence="5">MPI-SDFR-AT-0120</strain>
    </source>
</reference>
<proteinExistence type="predicted"/>
<dbReference type="InterPro" id="IPR002110">
    <property type="entry name" value="Ankyrin_rpt"/>
</dbReference>
<keyword evidence="2 3" id="KW-0040">ANK repeat</keyword>
<protein>
    <recommendedName>
        <fullName evidence="7">Ankyrin</fullName>
    </recommendedName>
</protein>
<dbReference type="PROSITE" id="PS50088">
    <property type="entry name" value="ANK_REPEAT"/>
    <property type="match status" value="1"/>
</dbReference>
<dbReference type="SMART" id="SM00248">
    <property type="entry name" value="ANK"/>
    <property type="match status" value="2"/>
</dbReference>
<dbReference type="Gene3D" id="1.25.40.20">
    <property type="entry name" value="Ankyrin repeat-containing domain"/>
    <property type="match status" value="1"/>
</dbReference>
<dbReference type="AlphaFoldDB" id="A0A8K0W225"/>
<feature type="repeat" description="ANK" evidence="3">
    <location>
        <begin position="286"/>
        <end position="318"/>
    </location>
</feature>
<dbReference type="SUPFAM" id="SSF48403">
    <property type="entry name" value="Ankyrin repeat"/>
    <property type="match status" value="1"/>
</dbReference>
<evidence type="ECO:0008006" key="7">
    <source>
        <dbReference type="Google" id="ProtNLM"/>
    </source>
</evidence>
<feature type="compositionally biased region" description="Low complexity" evidence="4">
    <location>
        <begin position="217"/>
        <end position="228"/>
    </location>
</feature>
<keyword evidence="6" id="KW-1185">Reference proteome</keyword>
<feature type="region of interest" description="Disordered" evidence="4">
    <location>
        <begin position="202"/>
        <end position="228"/>
    </location>
</feature>
<feature type="region of interest" description="Disordered" evidence="4">
    <location>
        <begin position="152"/>
        <end position="177"/>
    </location>
</feature>
<sequence>MEVAASVITVAELIWKLLHKSLHYIKEVKLISEPIKELLERVKDLHRLTRAVKSTYAQAEASLGKGSKSLRIVGKALATCDGRLESLKPLAVELASLDTQTWRQKLTVKRRLDKVKDDIEETRKKIREDIDYLNTGLNLVRFELDANRRPSETLELQQPLPLHSEIPATTEDEDIPPMTRSFSAADTLFGPDPDLQLRRLSTAPTSAESRPSISSTLSHAPSRLSSRSDSIISATEPLTTNSKSAWIDFHFHVAKCAGDGERIRQIREILHEYAGDTPLASSTDTWDRTPLHVAAQNGDVDLARTLVEFGADINAQDSEPSSVLDMAIAGGRRHFVAFLLDLNVDESKLQPRNAARLKEMKCTINFEKKNASKKSRKGSQASRQLVI</sequence>
<evidence type="ECO:0000256" key="1">
    <source>
        <dbReference type="ARBA" id="ARBA00022737"/>
    </source>
</evidence>
<feature type="compositionally biased region" description="Polar residues" evidence="4">
    <location>
        <begin position="202"/>
        <end position="216"/>
    </location>
</feature>
<dbReference type="OrthoDB" id="191139at2759"/>
<organism evidence="5 6">
    <name type="scientific">Paraphoma chrysanthemicola</name>
    <dbReference type="NCBI Taxonomy" id="798071"/>
    <lineage>
        <taxon>Eukaryota</taxon>
        <taxon>Fungi</taxon>
        <taxon>Dikarya</taxon>
        <taxon>Ascomycota</taxon>
        <taxon>Pezizomycotina</taxon>
        <taxon>Dothideomycetes</taxon>
        <taxon>Pleosporomycetidae</taxon>
        <taxon>Pleosporales</taxon>
        <taxon>Pleosporineae</taxon>
        <taxon>Phaeosphaeriaceae</taxon>
        <taxon>Paraphoma</taxon>
    </lineage>
</organism>
<dbReference type="PANTHER" id="PTHR24198:SF165">
    <property type="entry name" value="ANKYRIN REPEAT-CONTAINING PROTEIN-RELATED"/>
    <property type="match status" value="1"/>
</dbReference>
<evidence type="ECO:0000313" key="5">
    <source>
        <dbReference type="EMBL" id="KAH7091341.1"/>
    </source>
</evidence>
<accession>A0A8K0W225</accession>
<dbReference type="EMBL" id="JAGMVJ010000004">
    <property type="protein sequence ID" value="KAH7091341.1"/>
    <property type="molecule type" value="Genomic_DNA"/>
</dbReference>
<evidence type="ECO:0000256" key="4">
    <source>
        <dbReference type="SAM" id="MobiDB-lite"/>
    </source>
</evidence>
<evidence type="ECO:0000313" key="6">
    <source>
        <dbReference type="Proteomes" id="UP000813461"/>
    </source>
</evidence>
<dbReference type="Proteomes" id="UP000813461">
    <property type="component" value="Unassembled WGS sequence"/>
</dbReference>
<keyword evidence="1" id="KW-0677">Repeat</keyword>
<name>A0A8K0W225_9PLEO</name>
<comment type="caution">
    <text evidence="5">The sequence shown here is derived from an EMBL/GenBank/DDBJ whole genome shotgun (WGS) entry which is preliminary data.</text>
</comment>
<dbReference type="PROSITE" id="PS50297">
    <property type="entry name" value="ANK_REP_REGION"/>
    <property type="match status" value="1"/>
</dbReference>
<gene>
    <name evidence="5" type="ORF">FB567DRAFT_272383</name>
</gene>
<dbReference type="Pfam" id="PF00023">
    <property type="entry name" value="Ank"/>
    <property type="match status" value="1"/>
</dbReference>